<feature type="domain" description="NodB homology" evidence="3">
    <location>
        <begin position="89"/>
        <end position="270"/>
    </location>
</feature>
<dbReference type="Pfam" id="PF01522">
    <property type="entry name" value="Polysacc_deac_1"/>
    <property type="match status" value="1"/>
</dbReference>
<name>A0A9D1MPS4_9FIRM</name>
<keyword evidence="2" id="KW-0732">Signal</keyword>
<dbReference type="InterPro" id="IPR011330">
    <property type="entry name" value="Glyco_hydro/deAcase_b/a-brl"/>
</dbReference>
<dbReference type="GO" id="GO:0005975">
    <property type="term" value="P:carbohydrate metabolic process"/>
    <property type="evidence" value="ECO:0007669"/>
    <property type="project" value="InterPro"/>
</dbReference>
<dbReference type="InterPro" id="IPR051398">
    <property type="entry name" value="Polysacch_Deacetylase"/>
</dbReference>
<dbReference type="GO" id="GO:0005576">
    <property type="term" value="C:extracellular region"/>
    <property type="evidence" value="ECO:0007669"/>
    <property type="project" value="UniProtKB-SubCell"/>
</dbReference>
<dbReference type="GO" id="GO:0016810">
    <property type="term" value="F:hydrolase activity, acting on carbon-nitrogen (but not peptide) bonds"/>
    <property type="evidence" value="ECO:0007669"/>
    <property type="project" value="InterPro"/>
</dbReference>
<sequence>MSKKSKICLAMFAMLLVLTSVLYYDFKNFCKHSVPIFAYHRVVNDNKLYSIDPTIFEQQMRYLYEQGYSTMSLNEFIKDREQTNNILQKKCIITFDDGYVDNNKNARPIMDKFGFKGTIFVAIKFMAWPNYVTWMDLWDLKTDGWEIGSHTYNHLALSECNAKQLDYELQASKDFINKFDPKFNVNTLAYPFGSETEATEQALKEHGYIAAVTGVDGVNTQSTPEYRLYRVNIFNDSNNFNMFKKRLLWSQLSSWTRTYGIDITRLRELL</sequence>
<reference evidence="4" key="2">
    <citation type="journal article" date="2021" name="PeerJ">
        <title>Extensive microbial diversity within the chicken gut microbiome revealed by metagenomics and culture.</title>
        <authorList>
            <person name="Gilroy R."/>
            <person name="Ravi A."/>
            <person name="Getino M."/>
            <person name="Pursley I."/>
            <person name="Horton D.L."/>
            <person name="Alikhan N.F."/>
            <person name="Baker D."/>
            <person name="Gharbi K."/>
            <person name="Hall N."/>
            <person name="Watson M."/>
            <person name="Adriaenssens E.M."/>
            <person name="Foster-Nyarko E."/>
            <person name="Jarju S."/>
            <person name="Secka A."/>
            <person name="Antonio M."/>
            <person name="Oren A."/>
            <person name="Chaudhuri R.R."/>
            <person name="La Ragione R."/>
            <person name="Hildebrand F."/>
            <person name="Pallen M.J."/>
        </authorList>
    </citation>
    <scope>NUCLEOTIDE SEQUENCE</scope>
    <source>
        <strain evidence="4">CHK160-1198</strain>
    </source>
</reference>
<dbReference type="Gene3D" id="3.20.20.370">
    <property type="entry name" value="Glycoside hydrolase/deacetylase"/>
    <property type="match status" value="1"/>
</dbReference>
<dbReference type="SUPFAM" id="SSF88713">
    <property type="entry name" value="Glycoside hydrolase/deacetylase"/>
    <property type="match status" value="1"/>
</dbReference>
<dbReference type="AlphaFoldDB" id="A0A9D1MPS4"/>
<reference evidence="4" key="1">
    <citation type="submission" date="2020-10" db="EMBL/GenBank/DDBJ databases">
        <authorList>
            <person name="Gilroy R."/>
        </authorList>
    </citation>
    <scope>NUCLEOTIDE SEQUENCE</scope>
    <source>
        <strain evidence="4">CHK160-1198</strain>
    </source>
</reference>
<dbReference type="PANTHER" id="PTHR34216">
    <property type="match status" value="1"/>
</dbReference>
<accession>A0A9D1MPS4</accession>
<organism evidence="4 5">
    <name type="scientific">Candidatus Avacidaminococcus intestinavium</name>
    <dbReference type="NCBI Taxonomy" id="2840684"/>
    <lineage>
        <taxon>Bacteria</taxon>
        <taxon>Bacillati</taxon>
        <taxon>Bacillota</taxon>
        <taxon>Negativicutes</taxon>
        <taxon>Acidaminococcales</taxon>
        <taxon>Acidaminococcaceae</taxon>
        <taxon>Acidaminococcaceae incertae sedis</taxon>
        <taxon>Candidatus Avacidaminococcus</taxon>
    </lineage>
</organism>
<evidence type="ECO:0000259" key="3">
    <source>
        <dbReference type="PROSITE" id="PS51677"/>
    </source>
</evidence>
<comment type="caution">
    <text evidence="4">The sequence shown here is derived from an EMBL/GenBank/DDBJ whole genome shotgun (WGS) entry which is preliminary data.</text>
</comment>
<evidence type="ECO:0000313" key="5">
    <source>
        <dbReference type="Proteomes" id="UP000824099"/>
    </source>
</evidence>
<dbReference type="CDD" id="cd10918">
    <property type="entry name" value="CE4_NodB_like_5s_6s"/>
    <property type="match status" value="1"/>
</dbReference>
<gene>
    <name evidence="4" type="ORF">IAB06_03920</name>
</gene>
<proteinExistence type="predicted"/>
<dbReference type="EMBL" id="DVNI01000057">
    <property type="protein sequence ID" value="HIU64172.1"/>
    <property type="molecule type" value="Genomic_DNA"/>
</dbReference>
<dbReference type="PROSITE" id="PS51677">
    <property type="entry name" value="NODB"/>
    <property type="match status" value="1"/>
</dbReference>
<evidence type="ECO:0000256" key="1">
    <source>
        <dbReference type="ARBA" id="ARBA00004613"/>
    </source>
</evidence>
<dbReference type="Proteomes" id="UP000824099">
    <property type="component" value="Unassembled WGS sequence"/>
</dbReference>
<dbReference type="InterPro" id="IPR002509">
    <property type="entry name" value="NODB_dom"/>
</dbReference>
<dbReference type="PANTHER" id="PTHR34216:SF3">
    <property type="entry name" value="POLY-BETA-1,6-N-ACETYL-D-GLUCOSAMINE N-DEACETYLASE"/>
    <property type="match status" value="1"/>
</dbReference>
<protein>
    <submittedName>
        <fullName evidence="4">Polysaccharide deacetylase family protein</fullName>
    </submittedName>
</protein>
<evidence type="ECO:0000256" key="2">
    <source>
        <dbReference type="ARBA" id="ARBA00022729"/>
    </source>
</evidence>
<comment type="subcellular location">
    <subcellularLocation>
        <location evidence="1">Secreted</location>
    </subcellularLocation>
</comment>
<evidence type="ECO:0000313" key="4">
    <source>
        <dbReference type="EMBL" id="HIU64172.1"/>
    </source>
</evidence>